<dbReference type="Proteomes" id="UP001519310">
    <property type="component" value="Unassembled WGS sequence"/>
</dbReference>
<organism evidence="2 3">
    <name type="scientific">Streptomyces avidinii</name>
    <dbReference type="NCBI Taxonomy" id="1895"/>
    <lineage>
        <taxon>Bacteria</taxon>
        <taxon>Bacillati</taxon>
        <taxon>Actinomycetota</taxon>
        <taxon>Actinomycetes</taxon>
        <taxon>Kitasatosporales</taxon>
        <taxon>Streptomycetaceae</taxon>
        <taxon>Streptomyces</taxon>
    </lineage>
</organism>
<name>A0ABS4KXM4_STRAV</name>
<evidence type="ECO:0000313" key="2">
    <source>
        <dbReference type="EMBL" id="MBP2034767.1"/>
    </source>
</evidence>
<gene>
    <name evidence="2" type="ORF">J2Z77_000551</name>
</gene>
<sequence>MAFRNTGQVLSRMRPGDPVVGVVWHGGVVEVRDADGLRQQTTLRPVGWPADRLGGALALISFGLIALVGSLWAIVKRPDRRHHRAAAMVRWHGAALGVTAILTLWAQANNNWPMLWTFA</sequence>
<keyword evidence="1" id="KW-1133">Transmembrane helix</keyword>
<proteinExistence type="predicted"/>
<keyword evidence="1" id="KW-0812">Transmembrane</keyword>
<feature type="transmembrane region" description="Helical" evidence="1">
    <location>
        <begin position="87"/>
        <end position="108"/>
    </location>
</feature>
<evidence type="ECO:0000313" key="3">
    <source>
        <dbReference type="Proteomes" id="UP001519310"/>
    </source>
</evidence>
<evidence type="ECO:0000256" key="1">
    <source>
        <dbReference type="SAM" id="Phobius"/>
    </source>
</evidence>
<feature type="transmembrane region" description="Helical" evidence="1">
    <location>
        <begin position="53"/>
        <end position="75"/>
    </location>
</feature>
<dbReference type="RefSeq" id="WP_189965425.1">
    <property type="nucleotide sequence ID" value="NZ_BMVL01000002.1"/>
</dbReference>
<accession>A0ABS4KXM4</accession>
<dbReference type="EMBL" id="JAGGLQ010000001">
    <property type="protein sequence ID" value="MBP2034767.1"/>
    <property type="molecule type" value="Genomic_DNA"/>
</dbReference>
<keyword evidence="1" id="KW-0472">Membrane</keyword>
<keyword evidence="3" id="KW-1185">Reference proteome</keyword>
<comment type="caution">
    <text evidence="2">The sequence shown here is derived from an EMBL/GenBank/DDBJ whole genome shotgun (WGS) entry which is preliminary data.</text>
</comment>
<reference evidence="2 3" key="1">
    <citation type="submission" date="2021-03" db="EMBL/GenBank/DDBJ databases">
        <title>Genomic Encyclopedia of Type Strains, Phase IV (KMG-IV): sequencing the most valuable type-strain genomes for metagenomic binning, comparative biology and taxonomic classification.</title>
        <authorList>
            <person name="Goeker M."/>
        </authorList>
    </citation>
    <scope>NUCLEOTIDE SEQUENCE [LARGE SCALE GENOMIC DNA]</scope>
    <source>
        <strain evidence="2 3">DSM 40526</strain>
    </source>
</reference>
<protein>
    <submittedName>
        <fullName evidence="2">Cytochrome bd-type quinol oxidase subunit 2</fullName>
    </submittedName>
</protein>